<dbReference type="InterPro" id="IPR016163">
    <property type="entry name" value="Ald_DH_C"/>
</dbReference>
<dbReference type="InterPro" id="IPR016162">
    <property type="entry name" value="Ald_DH_N"/>
</dbReference>
<evidence type="ECO:0000259" key="2">
    <source>
        <dbReference type="Pfam" id="PF00171"/>
    </source>
</evidence>
<feature type="transmembrane region" description="Helical" evidence="1">
    <location>
        <begin position="453"/>
        <end position="476"/>
    </location>
</feature>
<keyword evidence="1" id="KW-0812">Transmembrane</keyword>
<dbReference type="EMBL" id="MU855410">
    <property type="protein sequence ID" value="KAK3904165.1"/>
    <property type="molecule type" value="Genomic_DNA"/>
</dbReference>
<reference evidence="3" key="2">
    <citation type="submission" date="2023-05" db="EMBL/GenBank/DDBJ databases">
        <authorList>
            <consortium name="Lawrence Berkeley National Laboratory"/>
            <person name="Steindorff A."/>
            <person name="Hensen N."/>
            <person name="Bonometti L."/>
            <person name="Westerberg I."/>
            <person name="Brannstrom I.O."/>
            <person name="Guillou S."/>
            <person name="Cros-Aarteil S."/>
            <person name="Calhoun S."/>
            <person name="Haridas S."/>
            <person name="Kuo A."/>
            <person name="Mondo S."/>
            <person name="Pangilinan J."/>
            <person name="Riley R."/>
            <person name="Labutti K."/>
            <person name="Andreopoulos B."/>
            <person name="Lipzen A."/>
            <person name="Chen C."/>
            <person name="Yanf M."/>
            <person name="Daum C."/>
            <person name="Ng V."/>
            <person name="Clum A."/>
            <person name="Ohm R."/>
            <person name="Martin F."/>
            <person name="Silar P."/>
            <person name="Natvig D."/>
            <person name="Lalanne C."/>
            <person name="Gautier V."/>
            <person name="Ament-Velasquez S.L."/>
            <person name="Kruys A."/>
            <person name="Hutchinson M.I."/>
            <person name="Powell A.J."/>
            <person name="Barry K."/>
            <person name="Miller A.N."/>
            <person name="Grigoriev I.V."/>
            <person name="Debuchy R."/>
            <person name="Gladieux P."/>
            <person name="Thoren M.H."/>
            <person name="Johannesson H."/>
        </authorList>
    </citation>
    <scope>NUCLEOTIDE SEQUENCE</scope>
    <source>
        <strain evidence="3">CBS 103.79</strain>
    </source>
</reference>
<gene>
    <name evidence="3" type="ORF">C8A05DRAFT_13923</name>
</gene>
<dbReference type="PANTHER" id="PTHR43111">
    <property type="entry name" value="ALDEHYDE DEHYDROGENASE B-RELATED"/>
    <property type="match status" value="1"/>
</dbReference>
<dbReference type="AlphaFoldDB" id="A0AAN6MNH1"/>
<evidence type="ECO:0000256" key="1">
    <source>
        <dbReference type="SAM" id="Phobius"/>
    </source>
</evidence>
<dbReference type="SUPFAM" id="SSF53720">
    <property type="entry name" value="ALDH-like"/>
    <property type="match status" value="1"/>
</dbReference>
<keyword evidence="1" id="KW-1133">Transmembrane helix</keyword>
<dbReference type="Pfam" id="PF00171">
    <property type="entry name" value="Aldedh"/>
    <property type="match status" value="1"/>
</dbReference>
<reference evidence="3" key="1">
    <citation type="journal article" date="2023" name="Mol. Phylogenet. Evol.">
        <title>Genome-scale phylogeny and comparative genomics of the fungal order Sordariales.</title>
        <authorList>
            <person name="Hensen N."/>
            <person name="Bonometti L."/>
            <person name="Westerberg I."/>
            <person name="Brannstrom I.O."/>
            <person name="Guillou S."/>
            <person name="Cros-Aarteil S."/>
            <person name="Calhoun S."/>
            <person name="Haridas S."/>
            <person name="Kuo A."/>
            <person name="Mondo S."/>
            <person name="Pangilinan J."/>
            <person name="Riley R."/>
            <person name="LaButti K."/>
            <person name="Andreopoulos B."/>
            <person name="Lipzen A."/>
            <person name="Chen C."/>
            <person name="Yan M."/>
            <person name="Daum C."/>
            <person name="Ng V."/>
            <person name="Clum A."/>
            <person name="Steindorff A."/>
            <person name="Ohm R.A."/>
            <person name="Martin F."/>
            <person name="Silar P."/>
            <person name="Natvig D.O."/>
            <person name="Lalanne C."/>
            <person name="Gautier V."/>
            <person name="Ament-Velasquez S.L."/>
            <person name="Kruys A."/>
            <person name="Hutchinson M.I."/>
            <person name="Powell A.J."/>
            <person name="Barry K."/>
            <person name="Miller A.N."/>
            <person name="Grigoriev I.V."/>
            <person name="Debuchy R."/>
            <person name="Gladieux P."/>
            <person name="Hiltunen Thoren M."/>
            <person name="Johannesson H."/>
        </authorList>
    </citation>
    <scope>NUCLEOTIDE SEQUENCE</scope>
    <source>
        <strain evidence="3">CBS 103.79</strain>
    </source>
</reference>
<dbReference type="Proteomes" id="UP001303889">
    <property type="component" value="Unassembled WGS sequence"/>
</dbReference>
<keyword evidence="4" id="KW-1185">Reference proteome</keyword>
<name>A0AAN6MNH1_9PEZI</name>
<feature type="domain" description="Aldehyde dehydrogenase" evidence="2">
    <location>
        <begin position="17"/>
        <end position="250"/>
    </location>
</feature>
<dbReference type="InterPro" id="IPR015590">
    <property type="entry name" value="Aldehyde_DH_dom"/>
</dbReference>
<evidence type="ECO:0000313" key="4">
    <source>
        <dbReference type="Proteomes" id="UP001303889"/>
    </source>
</evidence>
<accession>A0AAN6MNH1</accession>
<dbReference type="Gene3D" id="3.40.309.10">
    <property type="entry name" value="Aldehyde Dehydrogenase, Chain A, domain 2"/>
    <property type="match status" value="1"/>
</dbReference>
<organism evidence="3 4">
    <name type="scientific">Staphylotrichum tortipilum</name>
    <dbReference type="NCBI Taxonomy" id="2831512"/>
    <lineage>
        <taxon>Eukaryota</taxon>
        <taxon>Fungi</taxon>
        <taxon>Dikarya</taxon>
        <taxon>Ascomycota</taxon>
        <taxon>Pezizomycotina</taxon>
        <taxon>Sordariomycetes</taxon>
        <taxon>Sordariomycetidae</taxon>
        <taxon>Sordariales</taxon>
        <taxon>Chaetomiaceae</taxon>
        <taxon>Staphylotrichum</taxon>
    </lineage>
</organism>
<dbReference type="InterPro" id="IPR016161">
    <property type="entry name" value="Ald_DH/histidinol_DH"/>
</dbReference>
<proteinExistence type="predicted"/>
<keyword evidence="1" id="KW-0472">Membrane</keyword>
<comment type="caution">
    <text evidence="3">The sequence shown here is derived from an EMBL/GenBank/DDBJ whole genome shotgun (WGS) entry which is preliminary data.</text>
</comment>
<evidence type="ECO:0000313" key="3">
    <source>
        <dbReference type="EMBL" id="KAK3904165.1"/>
    </source>
</evidence>
<sequence>MTKPFGNLRSAAVDGRLLNPITRKVQLKQLHDALSDKAADIQDAITKDTGHSAAEVLIEYSLAMKQLAQAYTALNTTQALEAEYAVSRNQNAPQARQAVGIVLIDPSKHAFFSSLMSALVPALASGNCIIVQSSQSLLQTPRLILPLIASALDHDIFATTNDFTDEDVDHPHIRVLQNGSASPNLAHHLVSDPSTRVVAIVERDADLDAAARELVAARFALRGRAAYASDVVLVNEWVKKAFLQAVVKHAVGFASAGGEGNEGARRAGQGRGMAESVRGERGVNVLSWGAGGAVVDVEDRQSSLLRRKVQESCLLVHSVTSIDDAIDFSKINGRLGAAYVFTKPSAAKYICQFLDTPASFINHVPTSLLFMPMAPLNGSINPTTYAPYGEADFTRPKAQFTTLSPAEASLARVLQNASPDQLARLATESTAKLPPVARGTQGITHIGFFNQGIVTGGILLLSTVFATAGTCVYYGWGMLKGHVLFFRGVGGM</sequence>
<dbReference type="Gene3D" id="3.40.605.10">
    <property type="entry name" value="Aldehyde Dehydrogenase, Chain A, domain 1"/>
    <property type="match status" value="1"/>
</dbReference>
<dbReference type="PANTHER" id="PTHR43111:SF1">
    <property type="entry name" value="ALDEHYDE DEHYDROGENASE B-RELATED"/>
    <property type="match status" value="1"/>
</dbReference>
<dbReference type="GO" id="GO:0016620">
    <property type="term" value="F:oxidoreductase activity, acting on the aldehyde or oxo group of donors, NAD or NADP as acceptor"/>
    <property type="evidence" value="ECO:0007669"/>
    <property type="project" value="InterPro"/>
</dbReference>
<protein>
    <recommendedName>
        <fullName evidence="2">Aldehyde dehydrogenase domain-containing protein</fullName>
    </recommendedName>
</protein>